<evidence type="ECO:0000313" key="3">
    <source>
        <dbReference type="EMBL" id="KAL3393757.1"/>
    </source>
</evidence>
<dbReference type="Pfam" id="PF07898">
    <property type="entry name" value="DUF1676"/>
    <property type="match status" value="1"/>
</dbReference>
<evidence type="ECO:0000313" key="4">
    <source>
        <dbReference type="Proteomes" id="UP001627154"/>
    </source>
</evidence>
<gene>
    <name evidence="3" type="ORF">TKK_012007</name>
</gene>
<comment type="caution">
    <text evidence="3">The sequence shown here is derived from an EMBL/GenBank/DDBJ whole genome shotgun (WGS) entry which is preliminary data.</text>
</comment>
<evidence type="ECO:0000256" key="1">
    <source>
        <dbReference type="SAM" id="Phobius"/>
    </source>
</evidence>
<proteinExistence type="predicted"/>
<reference evidence="3 4" key="1">
    <citation type="journal article" date="2024" name="bioRxiv">
        <title>A reference genome for Trichogramma kaykai: A tiny desert-dwelling parasitoid wasp with competing sex-ratio distorters.</title>
        <authorList>
            <person name="Culotta J."/>
            <person name="Lindsey A.R."/>
        </authorList>
    </citation>
    <scope>NUCLEOTIDE SEQUENCE [LARGE SCALE GENOMIC DNA]</scope>
    <source>
        <strain evidence="3 4">KSX58</strain>
    </source>
</reference>
<protein>
    <submittedName>
        <fullName evidence="3">Uncharacterized protein</fullName>
    </submittedName>
</protein>
<dbReference type="Proteomes" id="UP001627154">
    <property type="component" value="Unassembled WGS sequence"/>
</dbReference>
<dbReference type="PANTHER" id="PTHR21879:SF8">
    <property type="entry name" value="OSIRIS 23"/>
    <property type="match status" value="1"/>
</dbReference>
<name>A0ABD2WL24_9HYME</name>
<keyword evidence="4" id="KW-1185">Reference proteome</keyword>
<keyword evidence="2" id="KW-0732">Signal</keyword>
<feature type="signal peptide" evidence="2">
    <location>
        <begin position="1"/>
        <end position="17"/>
    </location>
</feature>
<sequence length="283" mass="31800">MLRRILSLAYLLGVVVSSTSKSSSWIHEVKSLFRDCPLRGGKMSSLTAALTNCARSRTLLVIDQILDDDVVPIVEGLKLVKFANNNSDSEQPDESTPSIRELLKRAHDKGWREEADAAASWREHLTGSFIRALRTHAIKVDLEQLDYPQSTELRSMDDGQNEARGNRRRRRRQMQIMPIILMSVLLMSTVLIPMGFQFLAVLGGKALVLAKMALMLSSIQGLKKVATNGVNYGLHYSPGVEPWHERNFDLPTTYQADYSSYPLLSDGPHQLITRRTGYFSLIN</sequence>
<dbReference type="InterPro" id="IPR012464">
    <property type="entry name" value="DUF1676"/>
</dbReference>
<feature type="transmembrane region" description="Helical" evidence="1">
    <location>
        <begin position="176"/>
        <end position="202"/>
    </location>
</feature>
<keyword evidence="1" id="KW-1133">Transmembrane helix</keyword>
<dbReference type="PANTHER" id="PTHR21879">
    <property type="entry name" value="FI03362P-RELATED-RELATED"/>
    <property type="match status" value="1"/>
</dbReference>
<keyword evidence="1" id="KW-0812">Transmembrane</keyword>
<keyword evidence="1" id="KW-0472">Membrane</keyword>
<evidence type="ECO:0000256" key="2">
    <source>
        <dbReference type="SAM" id="SignalP"/>
    </source>
</evidence>
<organism evidence="3 4">
    <name type="scientific">Trichogramma kaykai</name>
    <dbReference type="NCBI Taxonomy" id="54128"/>
    <lineage>
        <taxon>Eukaryota</taxon>
        <taxon>Metazoa</taxon>
        <taxon>Ecdysozoa</taxon>
        <taxon>Arthropoda</taxon>
        <taxon>Hexapoda</taxon>
        <taxon>Insecta</taxon>
        <taxon>Pterygota</taxon>
        <taxon>Neoptera</taxon>
        <taxon>Endopterygota</taxon>
        <taxon>Hymenoptera</taxon>
        <taxon>Apocrita</taxon>
        <taxon>Proctotrupomorpha</taxon>
        <taxon>Chalcidoidea</taxon>
        <taxon>Trichogrammatidae</taxon>
        <taxon>Trichogramma</taxon>
    </lineage>
</organism>
<accession>A0ABD2WL24</accession>
<dbReference type="AlphaFoldDB" id="A0ABD2WL24"/>
<dbReference type="EMBL" id="JBJJXI010000096">
    <property type="protein sequence ID" value="KAL3393757.1"/>
    <property type="molecule type" value="Genomic_DNA"/>
</dbReference>
<feature type="chain" id="PRO_5044768845" evidence="2">
    <location>
        <begin position="18"/>
        <end position="283"/>
    </location>
</feature>